<proteinExistence type="predicted"/>
<organism evidence="1">
    <name type="scientific">bioreactor metagenome</name>
    <dbReference type="NCBI Taxonomy" id="1076179"/>
    <lineage>
        <taxon>unclassified sequences</taxon>
        <taxon>metagenomes</taxon>
        <taxon>ecological metagenomes</taxon>
    </lineage>
</organism>
<protein>
    <submittedName>
        <fullName evidence="1">Uncharacterized protein</fullName>
    </submittedName>
</protein>
<dbReference type="AlphaFoldDB" id="A0A644YDE7"/>
<gene>
    <name evidence="1" type="ORF">SDC9_73069</name>
</gene>
<comment type="caution">
    <text evidence="1">The sequence shown here is derived from an EMBL/GenBank/DDBJ whole genome shotgun (WGS) entry which is preliminary data.</text>
</comment>
<name>A0A644YDE7_9ZZZZ</name>
<dbReference type="EMBL" id="VSSQ01004769">
    <property type="protein sequence ID" value="MPM26565.1"/>
    <property type="molecule type" value="Genomic_DNA"/>
</dbReference>
<evidence type="ECO:0000313" key="1">
    <source>
        <dbReference type="EMBL" id="MPM26565.1"/>
    </source>
</evidence>
<reference evidence="1" key="1">
    <citation type="submission" date="2019-08" db="EMBL/GenBank/DDBJ databases">
        <authorList>
            <person name="Kucharzyk K."/>
            <person name="Murdoch R.W."/>
            <person name="Higgins S."/>
            <person name="Loffler F."/>
        </authorList>
    </citation>
    <scope>NUCLEOTIDE SEQUENCE</scope>
</reference>
<accession>A0A644YDE7</accession>
<sequence length="72" mass="8741">MTGENFMRIDRNAHIKQLKDGLEWARQAYWSYLKQVGFIHDDKAIQLEKQTDIAEYNLWCAQEEDRIRRRKA</sequence>